<dbReference type="GeneID" id="78776970"/>
<dbReference type="RefSeq" id="XP_053582622.1">
    <property type="nucleotide sequence ID" value="XM_053733709.1"/>
</dbReference>
<dbReference type="EMBL" id="WUAV01000005">
    <property type="protein sequence ID" value="KAF1754087.1"/>
    <property type="molecule type" value="Genomic_DNA"/>
</dbReference>
<dbReference type="Gene3D" id="2.170.260.10">
    <property type="entry name" value="paz domain"/>
    <property type="match status" value="1"/>
</dbReference>
<evidence type="ECO:0000313" key="1">
    <source>
        <dbReference type="EMBL" id="KAF1754087.1"/>
    </source>
</evidence>
<name>A0A6A5GFU6_CAERE</name>
<organism evidence="1 2">
    <name type="scientific">Caenorhabditis remanei</name>
    <name type="common">Caenorhabditis vulgaris</name>
    <dbReference type="NCBI Taxonomy" id="31234"/>
    <lineage>
        <taxon>Eukaryota</taxon>
        <taxon>Metazoa</taxon>
        <taxon>Ecdysozoa</taxon>
        <taxon>Nematoda</taxon>
        <taxon>Chromadorea</taxon>
        <taxon>Rhabditida</taxon>
        <taxon>Rhabditina</taxon>
        <taxon>Rhabditomorpha</taxon>
        <taxon>Rhabditoidea</taxon>
        <taxon>Rhabditidae</taxon>
        <taxon>Peloderinae</taxon>
        <taxon>Caenorhabditis</taxon>
    </lineage>
</organism>
<dbReference type="InterPro" id="IPR036085">
    <property type="entry name" value="PAZ_dom_sf"/>
</dbReference>
<accession>A0A6A5GFU6</accession>
<evidence type="ECO:0000313" key="2">
    <source>
        <dbReference type="Proteomes" id="UP000483820"/>
    </source>
</evidence>
<proteinExistence type="predicted"/>
<dbReference type="KEGG" id="crq:GCK72_020645"/>
<sequence length="145" mass="16814">MMLPGTTRPIVPPDFANPLPAGCMDISLSSYFLMVNKIENLSIHHIRDMNRHLKTSNVLFFWNSCNGMEVSQEAEFSLDAKPRNHFFPSRLVPRIPGKKHRLISVQKYFETKYNIALSYPHSPLFREPSGSLYPIECVYVRIRLF</sequence>
<reference evidence="1 2" key="1">
    <citation type="submission" date="2019-12" db="EMBL/GenBank/DDBJ databases">
        <title>Chromosome-level assembly of the Caenorhabditis remanei genome.</title>
        <authorList>
            <person name="Teterina A.A."/>
            <person name="Willis J.H."/>
            <person name="Phillips P.C."/>
        </authorList>
    </citation>
    <scope>NUCLEOTIDE SEQUENCE [LARGE SCALE GENOMIC DNA]</scope>
    <source>
        <strain evidence="1 2">PX506</strain>
        <tissue evidence="1">Whole organism</tissue>
    </source>
</reference>
<dbReference type="Proteomes" id="UP000483820">
    <property type="component" value="Chromosome V"/>
</dbReference>
<dbReference type="AlphaFoldDB" id="A0A6A5GFU6"/>
<comment type="caution">
    <text evidence="1">The sequence shown here is derived from an EMBL/GenBank/DDBJ whole genome shotgun (WGS) entry which is preliminary data.</text>
</comment>
<protein>
    <submittedName>
        <fullName evidence="1">Uncharacterized protein</fullName>
    </submittedName>
</protein>
<gene>
    <name evidence="1" type="ORF">GCK72_020645</name>
</gene>
<dbReference type="SUPFAM" id="SSF101690">
    <property type="entry name" value="PAZ domain"/>
    <property type="match status" value="1"/>
</dbReference>
<dbReference type="CTD" id="78776970"/>